<dbReference type="EMBL" id="JX184047">
    <property type="protein sequence ID" value="AFQ96993.1"/>
    <property type="molecule type" value="Genomic_DNA"/>
</dbReference>
<evidence type="ECO:0000256" key="4">
    <source>
        <dbReference type="ARBA" id="ARBA00022448"/>
    </source>
</evidence>
<keyword evidence="9" id="KW-0679">Respiratory chain</keyword>
<keyword evidence="5 9" id="KW-0812">Transmembrane</keyword>
<evidence type="ECO:0000256" key="9">
    <source>
        <dbReference type="RuleBase" id="RU003640"/>
    </source>
</evidence>
<dbReference type="Pfam" id="PF00507">
    <property type="entry name" value="Oxidored_q4"/>
    <property type="match status" value="1"/>
</dbReference>
<dbReference type="EMBL" id="JX184044">
    <property type="protein sequence ID" value="AFQ96990.1"/>
    <property type="molecule type" value="Genomic_DNA"/>
</dbReference>
<dbReference type="InterPro" id="IPR038430">
    <property type="entry name" value="NDAH_ubi_oxred_su3_sf"/>
</dbReference>
<dbReference type="Gene3D" id="1.20.58.1610">
    <property type="entry name" value="NADH:ubiquinone/plastoquinone oxidoreductase, chain 3"/>
    <property type="match status" value="1"/>
</dbReference>
<name>J7KJZ1_9BILA</name>
<dbReference type="GO" id="GO:0031966">
    <property type="term" value="C:mitochondrial membrane"/>
    <property type="evidence" value="ECO:0007669"/>
    <property type="project" value="UniProtKB-SubCell"/>
</dbReference>
<evidence type="ECO:0000256" key="1">
    <source>
        <dbReference type="ARBA" id="ARBA00004370"/>
    </source>
</evidence>
<keyword evidence="9" id="KW-1278">Translocase</keyword>
<dbReference type="EMBL" id="JX184045">
    <property type="protein sequence ID" value="AFQ96991.1"/>
    <property type="molecule type" value="Genomic_DNA"/>
</dbReference>
<evidence type="ECO:0000256" key="6">
    <source>
        <dbReference type="ARBA" id="ARBA00022989"/>
    </source>
</evidence>
<evidence type="ECO:0000313" key="14">
    <source>
        <dbReference type="EMBL" id="AFQ96996.1"/>
    </source>
</evidence>
<dbReference type="EMBL" id="JX184050">
    <property type="protein sequence ID" value="AFQ96996.1"/>
    <property type="molecule type" value="Genomic_DNA"/>
</dbReference>
<dbReference type="EMBL" id="JX184046">
    <property type="protein sequence ID" value="AFQ96992.1"/>
    <property type="molecule type" value="Genomic_DNA"/>
</dbReference>
<dbReference type="EMBL" id="JX184051">
    <property type="protein sequence ID" value="AFQ96997.1"/>
    <property type="molecule type" value="Genomic_DNA"/>
</dbReference>
<comment type="similarity">
    <text evidence="2 9">Belongs to the complex I subunit 3 family.</text>
</comment>
<feature type="transmembrane region" description="Helical" evidence="9">
    <location>
        <begin position="43"/>
        <end position="63"/>
    </location>
</feature>
<feature type="transmembrane region" description="Helical" evidence="9">
    <location>
        <begin position="75"/>
        <end position="99"/>
    </location>
</feature>
<evidence type="ECO:0000256" key="3">
    <source>
        <dbReference type="ARBA" id="ARBA00021007"/>
    </source>
</evidence>
<evidence type="ECO:0000313" key="10">
    <source>
        <dbReference type="EMBL" id="AFQ96990.1"/>
    </source>
</evidence>
<comment type="catalytic activity">
    <reaction evidence="8 9">
        <text>a ubiquinone + NADH + 5 H(+)(in) = a ubiquinol + NAD(+) + 4 H(+)(out)</text>
        <dbReference type="Rhea" id="RHEA:29091"/>
        <dbReference type="Rhea" id="RHEA-COMP:9565"/>
        <dbReference type="Rhea" id="RHEA-COMP:9566"/>
        <dbReference type="ChEBI" id="CHEBI:15378"/>
        <dbReference type="ChEBI" id="CHEBI:16389"/>
        <dbReference type="ChEBI" id="CHEBI:17976"/>
        <dbReference type="ChEBI" id="CHEBI:57540"/>
        <dbReference type="ChEBI" id="CHEBI:57945"/>
        <dbReference type="EC" id="7.1.1.2"/>
    </reaction>
</comment>
<proteinExistence type="inferred from homology"/>
<keyword evidence="4 9" id="KW-0813">Transport</keyword>
<evidence type="ECO:0000313" key="15">
    <source>
        <dbReference type="EMBL" id="AFQ96997.1"/>
    </source>
</evidence>
<reference evidence="11" key="1">
    <citation type="journal article" date="2012" name="PLoS ONE">
        <title>A Mitogenomic Re-Evaluation of the Bdelloid Phylogeny and Relationships among the Syndermata.</title>
        <authorList>
            <person name="Lasek-Nesselquist E."/>
        </authorList>
    </citation>
    <scope>NUCLEOTIDE SEQUENCE</scope>
    <source>
        <strain evidence="15">CR</strain>
        <strain evidence="10">HR</strain>
        <strain evidence="13">LH</strain>
        <strain evidence="11">MA</strain>
        <strain evidence="12">MM</strain>
        <strain evidence="14">MQ</strain>
    </source>
</reference>
<keyword evidence="9" id="KW-0830">Ubiquinone</keyword>
<evidence type="ECO:0000313" key="12">
    <source>
        <dbReference type="EMBL" id="AFQ96992.1"/>
    </source>
</evidence>
<evidence type="ECO:0000256" key="5">
    <source>
        <dbReference type="ARBA" id="ARBA00022692"/>
    </source>
</evidence>
<keyword evidence="9" id="KW-0249">Electron transport</keyword>
<gene>
    <name evidence="11" type="primary">ND3</name>
</gene>
<sequence length="110" mass="12632">MWILLTYLFISILVPTVMGLGSFLVSSKFMSADSFECGFDSFNVSVFPVSLRFFIFCIVFLILDLELIIMSFTPLVLWSNGFIINIVLFLFLVTLSMLLEWMFGSLSWVE</sequence>
<evidence type="ECO:0000313" key="13">
    <source>
        <dbReference type="EMBL" id="AFQ96993.1"/>
    </source>
</evidence>
<evidence type="ECO:0000313" key="11">
    <source>
        <dbReference type="EMBL" id="AFQ96991.1"/>
    </source>
</evidence>
<geneLocation type="mitochondrion" evidence="11"/>
<dbReference type="EC" id="7.1.1.2" evidence="9"/>
<keyword evidence="7 9" id="KW-0472">Membrane</keyword>
<evidence type="ECO:0000256" key="8">
    <source>
        <dbReference type="ARBA" id="ARBA00049551"/>
    </source>
</evidence>
<comment type="function">
    <text evidence="9">Core subunit of the mitochondrial membrane respiratory chain NADH dehydrogenase (Complex I) which catalyzes electron transfer from NADH through the respiratory chain, using ubiquinone as an electron acceptor. Essential for the catalytic activity of complex I.</text>
</comment>
<protein>
    <recommendedName>
        <fullName evidence="3 9">NADH-ubiquinone oxidoreductase chain 3</fullName>
        <ecNumber evidence="9">7.1.1.2</ecNumber>
    </recommendedName>
</protein>
<keyword evidence="6 9" id="KW-1133">Transmembrane helix</keyword>
<organism evidence="11">
    <name type="scientific">Macrotrachela quadricornifera</name>
    <dbReference type="NCBI Taxonomy" id="104788"/>
    <lineage>
        <taxon>Eukaryota</taxon>
        <taxon>Metazoa</taxon>
        <taxon>Spiralia</taxon>
        <taxon>Gnathifera</taxon>
        <taxon>Rotifera</taxon>
        <taxon>Eurotatoria</taxon>
        <taxon>Bdelloidea</taxon>
        <taxon>Philodinida</taxon>
        <taxon>Philodinidae</taxon>
        <taxon>Macrotrachela</taxon>
    </lineage>
</organism>
<accession>J7KJZ1</accession>
<comment type="subcellular location">
    <subcellularLocation>
        <location evidence="1">Membrane</location>
    </subcellularLocation>
    <subcellularLocation>
        <location evidence="9">Mitochondrion membrane</location>
        <topology evidence="9">Multi-pass membrane protein</topology>
    </subcellularLocation>
</comment>
<dbReference type="AlphaFoldDB" id="J7KJZ1"/>
<evidence type="ECO:0000256" key="2">
    <source>
        <dbReference type="ARBA" id="ARBA00008472"/>
    </source>
</evidence>
<keyword evidence="9 11" id="KW-0496">Mitochondrion</keyword>
<evidence type="ECO:0000256" key="7">
    <source>
        <dbReference type="ARBA" id="ARBA00023136"/>
    </source>
</evidence>
<dbReference type="InterPro" id="IPR000440">
    <property type="entry name" value="NADH_UbQ/plastoQ_OxRdtase_su3"/>
</dbReference>
<dbReference type="GO" id="GO:0008137">
    <property type="term" value="F:NADH dehydrogenase (ubiquinone) activity"/>
    <property type="evidence" value="ECO:0007669"/>
    <property type="project" value="UniProtKB-UniRule"/>
</dbReference>
<keyword evidence="9" id="KW-0520">NAD</keyword>